<keyword evidence="10" id="KW-0378">Hydrolase</keyword>
<evidence type="ECO:0000256" key="2">
    <source>
        <dbReference type="ARBA" id="ARBA00004141"/>
    </source>
</evidence>
<comment type="similarity">
    <text evidence="5">In the N-terminal section; belongs to the AAA ATPase family.</text>
</comment>
<feature type="region of interest" description="Disordered" evidence="20">
    <location>
        <begin position="743"/>
        <end position="777"/>
    </location>
</feature>
<dbReference type="GO" id="GO:0005745">
    <property type="term" value="C:m-AAA complex"/>
    <property type="evidence" value="ECO:0007669"/>
    <property type="project" value="TreeGrafter"/>
</dbReference>
<keyword evidence="8" id="KW-0479">Metal-binding</keyword>
<dbReference type="GO" id="GO:0016887">
    <property type="term" value="F:ATP hydrolysis activity"/>
    <property type="evidence" value="ECO:0007669"/>
    <property type="project" value="InterPro"/>
</dbReference>
<protein>
    <recommendedName>
        <fullName evidence="19">60S ribosomal protein L13</fullName>
    </recommendedName>
</protein>
<dbReference type="PANTHER" id="PTHR43655:SF8">
    <property type="entry name" value="PARAPLEGIN"/>
    <property type="match status" value="1"/>
</dbReference>
<dbReference type="InterPro" id="IPR041569">
    <property type="entry name" value="AAA_lid_3"/>
</dbReference>
<dbReference type="NCBIfam" id="TIGR01241">
    <property type="entry name" value="FtsH_fam"/>
    <property type="match status" value="1"/>
</dbReference>
<dbReference type="PANTHER" id="PTHR43655">
    <property type="entry name" value="ATP-DEPENDENT PROTEASE"/>
    <property type="match status" value="1"/>
</dbReference>
<evidence type="ECO:0000256" key="15">
    <source>
        <dbReference type="ARBA" id="ARBA00022989"/>
    </source>
</evidence>
<name>A0A151P4L2_ALLMI</name>
<keyword evidence="7" id="KW-0812">Transmembrane</keyword>
<proteinExistence type="inferred from homology"/>
<comment type="similarity">
    <text evidence="3 19">Belongs to the eukaryotic ribosomal protein eL13 family.</text>
</comment>
<evidence type="ECO:0000256" key="7">
    <source>
        <dbReference type="ARBA" id="ARBA00022692"/>
    </source>
</evidence>
<dbReference type="SMART" id="SM00382">
    <property type="entry name" value="AAA"/>
    <property type="match status" value="1"/>
</dbReference>
<gene>
    <name evidence="22" type="primary">SPG7</name>
    <name evidence="22" type="ORF">Y1Q_0007699</name>
</gene>
<dbReference type="Gene3D" id="1.10.8.60">
    <property type="match status" value="1"/>
</dbReference>
<dbReference type="SUPFAM" id="SSF140990">
    <property type="entry name" value="FtsH protease domain-like"/>
    <property type="match status" value="1"/>
</dbReference>
<feature type="compositionally biased region" description="Basic and acidic residues" evidence="20">
    <location>
        <begin position="71"/>
        <end position="116"/>
    </location>
</feature>
<dbReference type="Gene3D" id="1.20.58.760">
    <property type="entry name" value="Peptidase M41"/>
    <property type="match status" value="1"/>
</dbReference>
<evidence type="ECO:0000256" key="9">
    <source>
        <dbReference type="ARBA" id="ARBA00022741"/>
    </source>
</evidence>
<feature type="compositionally biased region" description="Basic and acidic residues" evidence="20">
    <location>
        <begin position="744"/>
        <end position="756"/>
    </location>
</feature>
<evidence type="ECO:0000256" key="18">
    <source>
        <dbReference type="ARBA" id="ARBA00023274"/>
    </source>
</evidence>
<evidence type="ECO:0000256" key="8">
    <source>
        <dbReference type="ARBA" id="ARBA00022723"/>
    </source>
</evidence>
<dbReference type="GO" id="GO:0034982">
    <property type="term" value="P:mitochondrial protein processing"/>
    <property type="evidence" value="ECO:0007669"/>
    <property type="project" value="TreeGrafter"/>
</dbReference>
<comment type="cofactor">
    <cofactor evidence="1">
        <name>Zn(2+)</name>
        <dbReference type="ChEBI" id="CHEBI:29105"/>
    </cofactor>
</comment>
<dbReference type="FunFam" id="1.20.5.110:FF:000003">
    <property type="entry name" value="60S ribosomal protein L13"/>
    <property type="match status" value="1"/>
</dbReference>
<dbReference type="Pfam" id="PF17862">
    <property type="entry name" value="AAA_lid_3"/>
    <property type="match status" value="1"/>
</dbReference>
<dbReference type="Proteomes" id="UP000050525">
    <property type="component" value="Unassembled WGS sequence"/>
</dbReference>
<dbReference type="EMBL" id="AKHW03001001">
    <property type="protein sequence ID" value="KYO43992.1"/>
    <property type="molecule type" value="Genomic_DNA"/>
</dbReference>
<evidence type="ECO:0000256" key="20">
    <source>
        <dbReference type="SAM" id="MobiDB-lite"/>
    </source>
</evidence>
<evidence type="ECO:0000313" key="22">
    <source>
        <dbReference type="EMBL" id="KYO43992.1"/>
    </source>
</evidence>
<dbReference type="Gene3D" id="3.40.1690.20">
    <property type="match status" value="1"/>
</dbReference>
<dbReference type="GO" id="GO:0004176">
    <property type="term" value="F:ATP-dependent peptidase activity"/>
    <property type="evidence" value="ECO:0007669"/>
    <property type="project" value="InterPro"/>
</dbReference>
<evidence type="ECO:0000256" key="4">
    <source>
        <dbReference type="ARBA" id="ARBA00010044"/>
    </source>
</evidence>
<evidence type="ECO:0000256" key="5">
    <source>
        <dbReference type="ARBA" id="ARBA00010550"/>
    </source>
</evidence>
<dbReference type="InterPro" id="IPR050928">
    <property type="entry name" value="ATP-dep_Zn_Metalloprotease"/>
</dbReference>
<dbReference type="GO" id="GO:0005840">
    <property type="term" value="C:ribosome"/>
    <property type="evidence" value="ECO:0007669"/>
    <property type="project" value="UniProtKB-KW"/>
</dbReference>
<dbReference type="Gene3D" id="1.20.5.110">
    <property type="match status" value="1"/>
</dbReference>
<keyword evidence="23" id="KW-1185">Reference proteome</keyword>
<dbReference type="SUPFAM" id="SSF52540">
    <property type="entry name" value="P-loop containing nucleoside triphosphate hydrolases"/>
    <property type="match status" value="1"/>
</dbReference>
<evidence type="ECO:0000256" key="19">
    <source>
        <dbReference type="RuleBase" id="RU000572"/>
    </source>
</evidence>
<dbReference type="HAMAP" id="MF_01458">
    <property type="entry name" value="FtsH"/>
    <property type="match status" value="1"/>
</dbReference>
<dbReference type="GO" id="GO:0046872">
    <property type="term" value="F:metal ion binding"/>
    <property type="evidence" value="ECO:0007669"/>
    <property type="project" value="UniProtKB-KW"/>
</dbReference>
<evidence type="ECO:0000256" key="11">
    <source>
        <dbReference type="ARBA" id="ARBA00022833"/>
    </source>
</evidence>
<keyword evidence="11" id="KW-0862">Zinc</keyword>
<keyword evidence="13" id="KW-0809">Transit peptide</keyword>
<feature type="region of interest" description="Disordered" evidence="20">
    <location>
        <begin position="66"/>
        <end position="116"/>
    </location>
</feature>
<keyword evidence="17" id="KW-0472">Membrane</keyword>
<dbReference type="InterPro" id="IPR037219">
    <property type="entry name" value="Peptidase_M41-like"/>
</dbReference>
<evidence type="ECO:0000313" key="23">
    <source>
        <dbReference type="Proteomes" id="UP000050525"/>
    </source>
</evidence>
<keyword evidence="14 19" id="KW-0689">Ribosomal protein</keyword>
<dbReference type="InterPro" id="IPR027417">
    <property type="entry name" value="P-loop_NTPase"/>
</dbReference>
<evidence type="ECO:0000256" key="13">
    <source>
        <dbReference type="ARBA" id="ARBA00022946"/>
    </source>
</evidence>
<dbReference type="Pfam" id="PF00004">
    <property type="entry name" value="AAA"/>
    <property type="match status" value="1"/>
</dbReference>
<dbReference type="GO" id="GO:0005524">
    <property type="term" value="F:ATP binding"/>
    <property type="evidence" value="ECO:0007669"/>
    <property type="project" value="UniProtKB-KW"/>
</dbReference>
<dbReference type="InterPro" id="IPR000642">
    <property type="entry name" value="Peptidase_M41"/>
</dbReference>
<feature type="region of interest" description="Disordered" evidence="20">
    <location>
        <begin position="1017"/>
        <end position="1039"/>
    </location>
</feature>
<evidence type="ECO:0000256" key="6">
    <source>
        <dbReference type="ARBA" id="ARBA00022670"/>
    </source>
</evidence>
<dbReference type="CDD" id="cd19501">
    <property type="entry name" value="RecA-like_FtsH"/>
    <property type="match status" value="1"/>
</dbReference>
<dbReference type="FunFam" id="1.10.8.60:FF:000033">
    <property type="entry name" value="paraplegin isoform X1"/>
    <property type="match status" value="1"/>
</dbReference>
<accession>A0A151P4L2</accession>
<dbReference type="Pfam" id="PF01294">
    <property type="entry name" value="Ribosomal_L13e"/>
    <property type="match status" value="1"/>
</dbReference>
<evidence type="ECO:0000256" key="14">
    <source>
        <dbReference type="ARBA" id="ARBA00022980"/>
    </source>
</evidence>
<evidence type="ECO:0000259" key="21">
    <source>
        <dbReference type="SMART" id="SM00382"/>
    </source>
</evidence>
<keyword evidence="6" id="KW-0645">Protease</keyword>
<evidence type="ECO:0000256" key="12">
    <source>
        <dbReference type="ARBA" id="ARBA00022840"/>
    </source>
</evidence>
<dbReference type="Pfam" id="PF01434">
    <property type="entry name" value="Peptidase_M41"/>
    <property type="match status" value="1"/>
</dbReference>
<dbReference type="STRING" id="8496.A0A151P4L2"/>
<dbReference type="PROSITE" id="PS01104">
    <property type="entry name" value="RIBOSOMAL_L13E"/>
    <property type="match status" value="1"/>
</dbReference>
<evidence type="ECO:0000256" key="17">
    <source>
        <dbReference type="ARBA" id="ARBA00023136"/>
    </source>
</evidence>
<dbReference type="FunFam" id="3.40.50.300:FF:000277">
    <property type="entry name" value="ATP-dependent zinc metalloprotease FtsH"/>
    <property type="match status" value="1"/>
</dbReference>
<sequence>MACPIPTTKLQALTIQYGLIGSLLWRPLTPTFRGLGAPLAKRHLLRDPVGLWKLLGGTCYFTTSGSQWNNDKNERPKKNNDKNERPKKNNDKNERPKKKSSGEDKEEKKKPKELEQHAFHDQVRQLLLLSVFLVLMHYLKEDGDLITWNEFANEMLAKGEVQRVQVNPEAGIVEVFLYPGAIMHKQRARAEVFKMPVVNIDKFEEKLKALEDGLNIDIKDRIPVSYQRHSPFAKALRTLGVITMGIALFWYFGRLALRAEREGGFSAFNQLKMARFTIVDGKSGKGISFKDVAGMHEAKMEVREFVDYLKSPDRYIQLGAKVPKGVLLLGPPGCGKTLLAKAVATEAKVPFLAMAGSEFMEVIGGLGAARVRSLFKEARARAPCIVYIDEIDAVGKKRSTSMSFFNAEGEQTLNQLLVEMDGMGSRDHVIVLASTNRADVLDDALIRPGRLDRHIFIDLPTLQDRREIFEQYLKGLKLTQTGSFYSQYLAELTPGFSGADVANICNEAALHAAREGHKSIHTSSFEYAVEKVIAGTAKKSKILSEEERRVVAFHESGHVLVGWLLEHTDAVMKVSIAPRTNAVLGFSQILPKDQYLYTKEQLFERMCMALGGRVSEAITFNRVTTGAQNDLKKVTNTAYSMVRQYGMVPSIGQISFPDAESSIGIGRRPFSQAFQQMMDHEAKVLVNQAYRCTEKILLDNRNKLQMLADALLEKEVINYDDIEALIGPPPYGTKKMIAPQSWLEAERNKQEARDEAPQQPPGLEEEEELSRRLVKNSSPLKEEAAALISRPASRRGFLFRSPIFSGGRPPSASMAPSRNGMILKPHFHKDWQRRVATWFNQPARKIRRRKARQAKARRIAPRPVAGPIRPMVRCPTVRYHTKVRAGRGFSLEELRLAGINKKFARTIGISVDPRRRNKSTESLQANVQRLKEYRSKLILFPRKPSAPKKGDSSAEELKMATQLSGPVMPIRSVYKKEKARVISEDEKNFKAFASLRMARANARLFGIRAKRAKEAAEQDVEKKKAAPHGEEDQGCLGQEKSCARIPPAKAWLLEGEHLCGGGGCLVIQE</sequence>
<dbReference type="GO" id="GO:0003735">
    <property type="term" value="F:structural constituent of ribosome"/>
    <property type="evidence" value="ECO:0007669"/>
    <property type="project" value="InterPro"/>
</dbReference>
<dbReference type="HAMAP" id="MF_00499">
    <property type="entry name" value="Ribosomal_eL13"/>
    <property type="match status" value="1"/>
</dbReference>
<comment type="subcellular location">
    <subcellularLocation>
        <location evidence="2">Membrane</location>
        <topology evidence="2">Multi-pass membrane protein</topology>
    </subcellularLocation>
</comment>
<dbReference type="AlphaFoldDB" id="A0A151P4L2"/>
<keyword evidence="15" id="KW-1133">Transmembrane helix</keyword>
<dbReference type="Gene3D" id="3.40.50.300">
    <property type="entry name" value="P-loop containing nucleotide triphosphate hydrolases"/>
    <property type="match status" value="1"/>
</dbReference>
<dbReference type="InterPro" id="IPR001380">
    <property type="entry name" value="Ribosomal_eL13"/>
</dbReference>
<dbReference type="GO" id="GO:0006412">
    <property type="term" value="P:translation"/>
    <property type="evidence" value="ECO:0007669"/>
    <property type="project" value="InterPro"/>
</dbReference>
<keyword evidence="16" id="KW-0482">Metalloprotease</keyword>
<dbReference type="InterPro" id="IPR005936">
    <property type="entry name" value="FtsH"/>
</dbReference>
<organism evidence="22 23">
    <name type="scientific">Alligator mississippiensis</name>
    <name type="common">American alligator</name>
    <dbReference type="NCBI Taxonomy" id="8496"/>
    <lineage>
        <taxon>Eukaryota</taxon>
        <taxon>Metazoa</taxon>
        <taxon>Chordata</taxon>
        <taxon>Craniata</taxon>
        <taxon>Vertebrata</taxon>
        <taxon>Euteleostomi</taxon>
        <taxon>Archelosauria</taxon>
        <taxon>Archosauria</taxon>
        <taxon>Crocodylia</taxon>
        <taxon>Alligatoridae</taxon>
        <taxon>Alligatorinae</taxon>
        <taxon>Alligator</taxon>
    </lineage>
</organism>
<comment type="caution">
    <text evidence="22">The sequence shown here is derived from an EMBL/GenBank/DDBJ whole genome shotgun (WGS) entry which is preliminary data.</text>
</comment>
<evidence type="ECO:0000256" key="1">
    <source>
        <dbReference type="ARBA" id="ARBA00001947"/>
    </source>
</evidence>
<keyword evidence="12" id="KW-0067">ATP-binding</keyword>
<evidence type="ECO:0000256" key="3">
    <source>
        <dbReference type="ARBA" id="ARBA00005640"/>
    </source>
</evidence>
<dbReference type="FunFam" id="1.20.58.760:FF:000004">
    <property type="entry name" value="paraplegin isoform X1"/>
    <property type="match status" value="1"/>
</dbReference>
<dbReference type="InterPro" id="IPR003593">
    <property type="entry name" value="AAA+_ATPase"/>
</dbReference>
<dbReference type="eggNOG" id="KOG0731">
    <property type="taxonomic scope" value="Eukaryota"/>
</dbReference>
<reference evidence="22 23" key="1">
    <citation type="journal article" date="2012" name="Genome Biol.">
        <title>Sequencing three crocodilian genomes to illuminate the evolution of archosaurs and amniotes.</title>
        <authorList>
            <person name="St John J.A."/>
            <person name="Braun E.L."/>
            <person name="Isberg S.R."/>
            <person name="Miles L.G."/>
            <person name="Chong A.Y."/>
            <person name="Gongora J."/>
            <person name="Dalzell P."/>
            <person name="Moran C."/>
            <person name="Bed'hom B."/>
            <person name="Abzhanov A."/>
            <person name="Burgess S.C."/>
            <person name="Cooksey A.M."/>
            <person name="Castoe T.A."/>
            <person name="Crawford N.G."/>
            <person name="Densmore L.D."/>
            <person name="Drew J.C."/>
            <person name="Edwards S.V."/>
            <person name="Faircloth B.C."/>
            <person name="Fujita M.K."/>
            <person name="Greenwold M.J."/>
            <person name="Hoffmann F.G."/>
            <person name="Howard J.M."/>
            <person name="Iguchi T."/>
            <person name="Janes D.E."/>
            <person name="Khan S.Y."/>
            <person name="Kohno S."/>
            <person name="de Koning A.J."/>
            <person name="Lance S.L."/>
            <person name="McCarthy F.M."/>
            <person name="McCormack J.E."/>
            <person name="Merchant M.E."/>
            <person name="Peterson D.G."/>
            <person name="Pollock D.D."/>
            <person name="Pourmand N."/>
            <person name="Raney B.J."/>
            <person name="Roessler K.A."/>
            <person name="Sanford J.R."/>
            <person name="Sawyer R.H."/>
            <person name="Schmidt C.J."/>
            <person name="Triplett E.W."/>
            <person name="Tuberville T.D."/>
            <person name="Venegas-Anaya M."/>
            <person name="Howard J.T."/>
            <person name="Jarvis E.D."/>
            <person name="Guillette L.J.Jr."/>
            <person name="Glenn T.C."/>
            <person name="Green R.E."/>
            <person name="Ray D.A."/>
        </authorList>
    </citation>
    <scope>NUCLEOTIDE SEQUENCE [LARGE SCALE GENOMIC DNA]</scope>
    <source>
        <strain evidence="22">KSC_2009_1</strain>
    </source>
</reference>
<keyword evidence="18 19" id="KW-0687">Ribonucleoprotein</keyword>
<evidence type="ECO:0000256" key="10">
    <source>
        <dbReference type="ARBA" id="ARBA00022801"/>
    </source>
</evidence>
<comment type="similarity">
    <text evidence="4">In the C-terminal section; belongs to the peptidase M41 family.</text>
</comment>
<dbReference type="InterPro" id="IPR003959">
    <property type="entry name" value="ATPase_AAA_core"/>
</dbReference>
<dbReference type="GO" id="GO:1990904">
    <property type="term" value="C:ribonucleoprotein complex"/>
    <property type="evidence" value="ECO:0007669"/>
    <property type="project" value="UniProtKB-KW"/>
</dbReference>
<dbReference type="InterPro" id="IPR018256">
    <property type="entry name" value="Ribosomal_eL13_CS"/>
</dbReference>
<feature type="compositionally biased region" description="Basic and acidic residues" evidence="20">
    <location>
        <begin position="1017"/>
        <end position="1031"/>
    </location>
</feature>
<keyword evidence="9" id="KW-0547">Nucleotide-binding</keyword>
<feature type="domain" description="AAA+ ATPase" evidence="21">
    <location>
        <begin position="322"/>
        <end position="461"/>
    </location>
</feature>
<evidence type="ECO:0000256" key="16">
    <source>
        <dbReference type="ARBA" id="ARBA00023049"/>
    </source>
</evidence>
<dbReference type="GO" id="GO:0004222">
    <property type="term" value="F:metalloendopeptidase activity"/>
    <property type="evidence" value="ECO:0007669"/>
    <property type="project" value="InterPro"/>
</dbReference>